<dbReference type="OrthoDB" id="1046782at2759"/>
<feature type="domain" description="Rhamnogalacturonase A/B/Epimerase-like pectate lyase" evidence="3">
    <location>
        <begin position="425"/>
        <end position="483"/>
    </location>
</feature>
<dbReference type="PANTHER" id="PTHR33928:SF2">
    <property type="entry name" value="PECTATE LYASE SUPERFAMILY PROTEIN DOMAIN-CONTAINING PROTEIN-RELATED"/>
    <property type="match status" value="1"/>
</dbReference>
<gene>
    <name evidence="4" type="ORF">GQ602_007078</name>
</gene>
<feature type="region of interest" description="Disordered" evidence="1">
    <location>
        <begin position="383"/>
        <end position="439"/>
    </location>
</feature>
<dbReference type="FunFam" id="2.160.20.10:FF:000023">
    <property type="entry name" value="Exo-beta-1,3-glucanase Exg0"/>
    <property type="match status" value="1"/>
</dbReference>
<dbReference type="EMBL" id="JAACLJ010000009">
    <property type="protein sequence ID" value="KAF4580941.1"/>
    <property type="molecule type" value="Genomic_DNA"/>
</dbReference>
<dbReference type="Proteomes" id="UP000562929">
    <property type="component" value="Unassembled WGS sequence"/>
</dbReference>
<dbReference type="PANTHER" id="PTHR33928">
    <property type="entry name" value="POLYGALACTURONASE QRT3"/>
    <property type="match status" value="1"/>
</dbReference>
<proteinExistence type="predicted"/>
<feature type="compositionally biased region" description="Basic and acidic residues" evidence="1">
    <location>
        <begin position="394"/>
        <end position="408"/>
    </location>
</feature>
<feature type="signal peptide" evidence="2">
    <location>
        <begin position="1"/>
        <end position="23"/>
    </location>
</feature>
<name>A0A8H4Q0P8_9HYPO</name>
<protein>
    <submittedName>
        <fullName evidence="4">Putative beta-1,3 exoglucanase</fullName>
    </submittedName>
</protein>
<dbReference type="InterPro" id="IPR011050">
    <property type="entry name" value="Pectin_lyase_fold/virulence"/>
</dbReference>
<evidence type="ECO:0000256" key="1">
    <source>
        <dbReference type="SAM" id="MobiDB-lite"/>
    </source>
</evidence>
<dbReference type="AlphaFoldDB" id="A0A8H4Q0P8"/>
<comment type="caution">
    <text evidence="4">The sequence shown here is derived from an EMBL/GenBank/DDBJ whole genome shotgun (WGS) entry which is preliminary data.</text>
</comment>
<feature type="chain" id="PRO_5034271681" evidence="2">
    <location>
        <begin position="24"/>
        <end position="789"/>
    </location>
</feature>
<organism evidence="4 5">
    <name type="scientific">Ophiocordyceps camponoti-floridani</name>
    <dbReference type="NCBI Taxonomy" id="2030778"/>
    <lineage>
        <taxon>Eukaryota</taxon>
        <taxon>Fungi</taxon>
        <taxon>Dikarya</taxon>
        <taxon>Ascomycota</taxon>
        <taxon>Pezizomycotina</taxon>
        <taxon>Sordariomycetes</taxon>
        <taxon>Hypocreomycetidae</taxon>
        <taxon>Hypocreales</taxon>
        <taxon>Ophiocordycipitaceae</taxon>
        <taxon>Ophiocordyceps</taxon>
    </lineage>
</organism>
<evidence type="ECO:0000259" key="3">
    <source>
        <dbReference type="Pfam" id="PF12708"/>
    </source>
</evidence>
<dbReference type="GO" id="GO:0004650">
    <property type="term" value="F:polygalacturonase activity"/>
    <property type="evidence" value="ECO:0007669"/>
    <property type="project" value="InterPro"/>
</dbReference>
<evidence type="ECO:0000256" key="2">
    <source>
        <dbReference type="SAM" id="SignalP"/>
    </source>
</evidence>
<dbReference type="Pfam" id="PF12708">
    <property type="entry name" value="Pect-lyase_RHGA_epim"/>
    <property type="match status" value="2"/>
</dbReference>
<feature type="domain" description="Rhamnogalacturonase A/B/Epimerase-like pectate lyase" evidence="3">
    <location>
        <begin position="73"/>
        <end position="297"/>
    </location>
</feature>
<sequence>MAPSSLLSALVLALGLLSSGVDASPAAMVLQRDIPVPTPYLTAENGGTSNWWFASIKRQGRAAYGSDPDHKVFRNVRDYGAKGDGNTDDTVAINRAITDGHRCGQGCDSNTVTPAIVYFPPGDYRVSKPIVPLYYTQLVGDATARPTLRPLLNFQGIAVIDSDPYADGGVNWWTNQNNFFRQVRNFKIDLTSLPKTTGTGIHWQVAQATSLQNIDFIMHKDRAEDNKQQGIFMDNGSGGFMTDLTFIGGRYGAFLGNQQFTTRNLKFDGCNTAIYMNWNWVWTFHGLDIQNCAIGIDMAQGNDVQTVGSVIVLDSVFRDTRVGIATAYDPAKPWTNGTLVLDNVDMKKGVDHAVLGVSGKWQGVLPGGEVVKSWLQGRSYQGNFGQPVQGPNKEAPRKPAELLDDRGRIVTKSKPQYETQSSQRFVSVKSRGAKGDGRTDDTAVLQDVFNQAGPSDIIYFDHGAYVVTNTIRVPRNVKIVGEIWPLIMAGGEHFKDQDNPQPVFQIGRKGDVGNVEIQDLMFETLGPQPGAILMEINVKGETKGSVGLFDVHFRVGGSAGTQLQMDKCVKNPSVRKEPNPECMGAFMMLHVRPWATPYLENVWMWTADHELDMAPYTQIDVFTGRGAVIESREGAWFWGTASEHNVMSNYQFREAANVFLGLIQTETAYFQGNPDAKKPFRRQIAYGDPDFDRCQGPTCARTWGLRINDSKDILIYGGGLYSFFDNYGQTCVAENNCQDNMVGIFNSSVNMFGISTKASVNMISVDGEPVAKDQNNRNNFCAAVAAFQL</sequence>
<evidence type="ECO:0000313" key="4">
    <source>
        <dbReference type="EMBL" id="KAF4580941.1"/>
    </source>
</evidence>
<dbReference type="SUPFAM" id="SSF51126">
    <property type="entry name" value="Pectin lyase-like"/>
    <property type="match status" value="2"/>
</dbReference>
<dbReference type="Gene3D" id="2.160.20.10">
    <property type="entry name" value="Single-stranded right-handed beta-helix, Pectin lyase-like"/>
    <property type="match status" value="2"/>
</dbReference>
<dbReference type="InterPro" id="IPR039279">
    <property type="entry name" value="QRT3-like"/>
</dbReference>
<reference evidence="4 5" key="1">
    <citation type="journal article" date="2020" name="G3 (Bethesda)">
        <title>Genetic Underpinnings of Host Manipulation by Ophiocordyceps as Revealed by Comparative Transcriptomics.</title>
        <authorList>
            <person name="Will I."/>
            <person name="Das B."/>
            <person name="Trinh T."/>
            <person name="Brachmann A."/>
            <person name="Ohm R.A."/>
            <person name="de Bekker C."/>
        </authorList>
    </citation>
    <scope>NUCLEOTIDE SEQUENCE [LARGE SCALE GENOMIC DNA]</scope>
    <source>
        <strain evidence="4 5">EC05</strain>
    </source>
</reference>
<evidence type="ECO:0000313" key="5">
    <source>
        <dbReference type="Proteomes" id="UP000562929"/>
    </source>
</evidence>
<dbReference type="InterPro" id="IPR024535">
    <property type="entry name" value="RHGA/B-epi-like_pectate_lyase"/>
</dbReference>
<dbReference type="CDD" id="cd23668">
    <property type="entry name" value="GH55_beta13glucanase-like"/>
    <property type="match status" value="1"/>
</dbReference>
<feature type="compositionally biased region" description="Polar residues" evidence="1">
    <location>
        <begin position="413"/>
        <end position="425"/>
    </location>
</feature>
<dbReference type="InterPro" id="IPR012334">
    <property type="entry name" value="Pectin_lyas_fold"/>
</dbReference>
<accession>A0A8H4Q0P8</accession>
<keyword evidence="2" id="KW-0732">Signal</keyword>
<keyword evidence="5" id="KW-1185">Reference proteome</keyword>